<dbReference type="RefSeq" id="WP_183699759.1">
    <property type="nucleotide sequence ID" value="NZ_JACHFE010000002.1"/>
</dbReference>
<dbReference type="InterPro" id="IPR050109">
    <property type="entry name" value="HTH-type_TetR-like_transc_reg"/>
</dbReference>
<dbReference type="InterPro" id="IPR009057">
    <property type="entry name" value="Homeodomain-like_sf"/>
</dbReference>
<comment type="caution">
    <text evidence="4">The sequence shown here is derived from an EMBL/GenBank/DDBJ whole genome shotgun (WGS) entry which is preliminary data.</text>
</comment>
<dbReference type="PANTHER" id="PTHR30055:SF223">
    <property type="entry name" value="HTH-TYPE TRANSCRIPTIONAL REGULATOR UIDR"/>
    <property type="match status" value="1"/>
</dbReference>
<feature type="DNA-binding region" description="H-T-H motif" evidence="2">
    <location>
        <begin position="31"/>
        <end position="50"/>
    </location>
</feature>
<dbReference type="PROSITE" id="PS50977">
    <property type="entry name" value="HTH_TETR_2"/>
    <property type="match status" value="1"/>
</dbReference>
<keyword evidence="5" id="KW-1185">Reference proteome</keyword>
<dbReference type="SUPFAM" id="SSF46689">
    <property type="entry name" value="Homeodomain-like"/>
    <property type="match status" value="1"/>
</dbReference>
<feature type="domain" description="HTH tetR-type" evidence="3">
    <location>
        <begin position="8"/>
        <end position="68"/>
    </location>
</feature>
<keyword evidence="1 2" id="KW-0238">DNA-binding</keyword>
<organism evidence="4 5">
    <name type="scientific">Marinobacter oulmenensis</name>
    <dbReference type="NCBI Taxonomy" id="643747"/>
    <lineage>
        <taxon>Bacteria</taxon>
        <taxon>Pseudomonadati</taxon>
        <taxon>Pseudomonadota</taxon>
        <taxon>Gammaproteobacteria</taxon>
        <taxon>Pseudomonadales</taxon>
        <taxon>Marinobacteraceae</taxon>
        <taxon>Marinobacter</taxon>
    </lineage>
</organism>
<name>A0A840UG87_9GAMM</name>
<dbReference type="GO" id="GO:0000976">
    <property type="term" value="F:transcription cis-regulatory region binding"/>
    <property type="evidence" value="ECO:0007669"/>
    <property type="project" value="TreeGrafter"/>
</dbReference>
<evidence type="ECO:0000259" key="3">
    <source>
        <dbReference type="PROSITE" id="PS50977"/>
    </source>
</evidence>
<accession>A0A840UG87</accession>
<reference evidence="4 5" key="1">
    <citation type="submission" date="2020-08" db="EMBL/GenBank/DDBJ databases">
        <title>Genomic Encyclopedia of Type Strains, Phase IV (KMG-IV): sequencing the most valuable type-strain genomes for metagenomic binning, comparative biology and taxonomic classification.</title>
        <authorList>
            <person name="Goeker M."/>
        </authorList>
    </citation>
    <scope>NUCLEOTIDE SEQUENCE [LARGE SCALE GENOMIC DNA]</scope>
    <source>
        <strain evidence="4 5">DSM 22359</strain>
    </source>
</reference>
<protein>
    <submittedName>
        <fullName evidence="4">AcrR family transcriptional regulator</fullName>
    </submittedName>
</protein>
<proteinExistence type="predicted"/>
<dbReference type="PRINTS" id="PR00455">
    <property type="entry name" value="HTHTETR"/>
</dbReference>
<evidence type="ECO:0000313" key="4">
    <source>
        <dbReference type="EMBL" id="MBB5320176.1"/>
    </source>
</evidence>
<gene>
    <name evidence="4" type="ORF">HNR38_000648</name>
</gene>
<dbReference type="InterPro" id="IPR001647">
    <property type="entry name" value="HTH_TetR"/>
</dbReference>
<evidence type="ECO:0000256" key="1">
    <source>
        <dbReference type="ARBA" id="ARBA00023125"/>
    </source>
</evidence>
<dbReference type="PANTHER" id="PTHR30055">
    <property type="entry name" value="HTH-TYPE TRANSCRIPTIONAL REGULATOR RUTR"/>
    <property type="match status" value="1"/>
</dbReference>
<dbReference type="GO" id="GO:0003700">
    <property type="term" value="F:DNA-binding transcription factor activity"/>
    <property type="evidence" value="ECO:0007669"/>
    <property type="project" value="TreeGrafter"/>
</dbReference>
<dbReference type="EMBL" id="JACHFE010000002">
    <property type="protein sequence ID" value="MBB5320176.1"/>
    <property type="molecule type" value="Genomic_DNA"/>
</dbReference>
<evidence type="ECO:0000313" key="5">
    <source>
        <dbReference type="Proteomes" id="UP000591735"/>
    </source>
</evidence>
<sequence>MSKKLSKAERYVQLLETARDMVRESGTDALTLGALAARAGVSKPIAYDHFESRSGLMVALYREINERQVRATEEAIRQAPTDLQQIAQLLAEAYMNCHEAVGSEFHAISGALKGAPEMEAYQREMVDGHVALYAAALAPLSDLQEEEVQQRCIAIIGAADALSGAMIRYRLSKAEAVEKLVSLITMWL</sequence>
<dbReference type="Proteomes" id="UP000591735">
    <property type="component" value="Unassembled WGS sequence"/>
</dbReference>
<evidence type="ECO:0000256" key="2">
    <source>
        <dbReference type="PROSITE-ProRule" id="PRU00335"/>
    </source>
</evidence>
<dbReference type="AlphaFoldDB" id="A0A840UG87"/>
<dbReference type="Gene3D" id="1.10.357.10">
    <property type="entry name" value="Tetracycline Repressor, domain 2"/>
    <property type="match status" value="1"/>
</dbReference>
<dbReference type="Pfam" id="PF00440">
    <property type="entry name" value="TetR_N"/>
    <property type="match status" value="1"/>
</dbReference>